<feature type="transmembrane region" description="Helical" evidence="1">
    <location>
        <begin position="112"/>
        <end position="131"/>
    </location>
</feature>
<gene>
    <name evidence="2" type="ORF">CKY47_07655</name>
</gene>
<dbReference type="Proteomes" id="UP001225605">
    <property type="component" value="Unassembled WGS sequence"/>
</dbReference>
<reference evidence="2 3" key="1">
    <citation type="submission" date="2017-06" db="EMBL/GenBank/DDBJ databases">
        <title>Cultured bacterium strain Saccharothrix yanglingensis Hhs.015.</title>
        <authorList>
            <person name="Xia Y."/>
        </authorList>
    </citation>
    <scope>NUCLEOTIDE SEQUENCE [LARGE SCALE GENOMIC DNA]</scope>
    <source>
        <strain evidence="2 3">Hhs.015</strain>
    </source>
</reference>
<keyword evidence="1" id="KW-0472">Membrane</keyword>
<dbReference type="EMBL" id="NSDM01000002">
    <property type="protein sequence ID" value="MDQ2583862.1"/>
    <property type="molecule type" value="Genomic_DNA"/>
</dbReference>
<evidence type="ECO:0000256" key="1">
    <source>
        <dbReference type="SAM" id="Phobius"/>
    </source>
</evidence>
<organism evidence="2 3">
    <name type="scientific">Saccharothrix yanglingensis</name>
    <dbReference type="NCBI Taxonomy" id="659496"/>
    <lineage>
        <taxon>Bacteria</taxon>
        <taxon>Bacillati</taxon>
        <taxon>Actinomycetota</taxon>
        <taxon>Actinomycetes</taxon>
        <taxon>Pseudonocardiales</taxon>
        <taxon>Pseudonocardiaceae</taxon>
        <taxon>Saccharothrix</taxon>
    </lineage>
</organism>
<name>A0ABU0WWV6_9PSEU</name>
<keyword evidence="3" id="KW-1185">Reference proteome</keyword>
<accession>A0ABU0WWV6</accession>
<feature type="transmembrane region" description="Helical" evidence="1">
    <location>
        <begin position="62"/>
        <end position="82"/>
    </location>
</feature>
<comment type="caution">
    <text evidence="2">The sequence shown here is derived from an EMBL/GenBank/DDBJ whole genome shotgun (WGS) entry which is preliminary data.</text>
</comment>
<feature type="transmembrane region" description="Helical" evidence="1">
    <location>
        <begin position="37"/>
        <end position="55"/>
    </location>
</feature>
<protein>
    <submittedName>
        <fullName evidence="2">Uncharacterized protein</fullName>
    </submittedName>
</protein>
<keyword evidence="1" id="KW-1133">Transmembrane helix</keyword>
<sequence length="136" mass="14028">MTPLAKWTVVAVCLTALAALVPWSRYGQVDVELSRLPLWWLYLGAAVLLHACALLPARSGFVPGFVVGTAVLTTAALVAFGYDEASWPPPGAVDAGGFPVAVPMVAPRPGPGVLFAVASVVAQVVGLRARARLPVG</sequence>
<evidence type="ECO:0000313" key="2">
    <source>
        <dbReference type="EMBL" id="MDQ2583862.1"/>
    </source>
</evidence>
<evidence type="ECO:0000313" key="3">
    <source>
        <dbReference type="Proteomes" id="UP001225605"/>
    </source>
</evidence>
<keyword evidence="1" id="KW-0812">Transmembrane</keyword>
<proteinExistence type="predicted"/>
<dbReference type="RefSeq" id="WP_306744971.1">
    <property type="nucleotide sequence ID" value="NZ_NSDM01000002.1"/>
</dbReference>